<evidence type="ECO:0000256" key="4">
    <source>
        <dbReference type="SAM" id="MobiDB-lite"/>
    </source>
</evidence>
<sequence length="726" mass="82841">MSSRHARAKSLTLDFLSHDEGMDEVEKEKEIGKSYSFISRTSEKTTNNHRYNSSLGSINEEDESDEVESDQQVNLDQLSHDVDKIIDSLSSDSNNVKEIEAEVSAKVIEYLKKLEIMIDVYESGENSLTFGQNPKKDSDLIESINRVSALHRSLNGSSRSNHATMQLLNETSVVLHQSMVFLEEELRLLLDEPMDQNSNSSNSKHWDTSLKTLKERFQSFAAHPEMGTGGGGGGDSNAEIGDDGNESIHFPSFTPQSLCNIGLISNAMISGGHEVECCNIFAIARRHAFEEELKKLGFDKMSIDDTQKMNWEALEGEIVTWIKVFKHCFSDLIPCEQQFYELILPNNPAICQSLLGDLACGVFSILLNFAEAVAMAKRSTEKLFKFLDVYETIRDSIPLVEDNKIGHPKQCVEDLRAKLSFAQMMLGEAAVSIFCQLENSIKADSNKTPVPNGAVHPLTRYTMNYLKYACEYKDSLEEVFQRHLKIEQEDEKHNLMLHHARREKKPNRKLGSTAGQEDDDEKKSPYASQLLRIMDLLDQYLDAKSKLYKDPSLRYIFLMNNGRYILQKVRGSAEISQVVGDNWIRRRSSDVRNHHKNYQRETWTKVLQCLNHEGLQLHGKVYKPYLKERFKNFNQLFDEIHRTQSTWVVSDEQLQSELRVSISAVIIPAYRSFVARFGQIFTPGRQVEKYIKFQPEDVEAAIEDLFDGNTTSMAKRRNLIQNVLSV</sequence>
<comment type="similarity">
    <text evidence="1 3">Belongs to the EXO70 family.</text>
</comment>
<protein>
    <recommendedName>
        <fullName evidence="3">Exocyst subunit Exo70 family protein</fullName>
    </recommendedName>
</protein>
<dbReference type="InterPro" id="IPR004140">
    <property type="entry name" value="Exo70"/>
</dbReference>
<dbReference type="EMBL" id="JAKOGI010000004">
    <property type="protein sequence ID" value="KAJ8452502.1"/>
    <property type="molecule type" value="Genomic_DNA"/>
</dbReference>
<feature type="region of interest" description="Disordered" evidence="4">
    <location>
        <begin position="223"/>
        <end position="246"/>
    </location>
</feature>
<comment type="caution">
    <text evidence="6">The sequence shown here is derived from an EMBL/GenBank/DDBJ whole genome shotgun (WGS) entry which is preliminary data.</text>
</comment>
<feature type="region of interest" description="Disordered" evidence="4">
    <location>
        <begin position="26"/>
        <end position="70"/>
    </location>
</feature>
<dbReference type="AlphaFoldDB" id="A0A9Q1QS51"/>
<evidence type="ECO:0000313" key="7">
    <source>
        <dbReference type="Proteomes" id="UP001153076"/>
    </source>
</evidence>
<feature type="region of interest" description="Disordered" evidence="4">
    <location>
        <begin position="497"/>
        <end position="524"/>
    </location>
</feature>
<dbReference type="GO" id="GO:0015031">
    <property type="term" value="P:protein transport"/>
    <property type="evidence" value="ECO:0007669"/>
    <property type="project" value="UniProtKB-KW"/>
</dbReference>
<evidence type="ECO:0000259" key="5">
    <source>
        <dbReference type="Pfam" id="PF03081"/>
    </source>
</evidence>
<evidence type="ECO:0000313" key="6">
    <source>
        <dbReference type="EMBL" id="KAJ8452502.1"/>
    </source>
</evidence>
<proteinExistence type="inferred from homology"/>
<dbReference type="GO" id="GO:0005546">
    <property type="term" value="F:phosphatidylinositol-4,5-bisphosphate binding"/>
    <property type="evidence" value="ECO:0007669"/>
    <property type="project" value="InterPro"/>
</dbReference>
<evidence type="ECO:0000256" key="2">
    <source>
        <dbReference type="ARBA" id="ARBA00022448"/>
    </source>
</evidence>
<accession>A0A9Q1QS51</accession>
<feature type="compositionally biased region" description="Polar residues" evidence="4">
    <location>
        <begin position="36"/>
        <end position="57"/>
    </location>
</feature>
<feature type="compositionally biased region" description="Acidic residues" evidence="4">
    <location>
        <begin position="59"/>
        <end position="69"/>
    </location>
</feature>
<dbReference type="Gene3D" id="1.20.1280.170">
    <property type="entry name" value="Exocyst complex component Exo70"/>
    <property type="match status" value="1"/>
</dbReference>
<dbReference type="InterPro" id="IPR046364">
    <property type="entry name" value="Exo70_C"/>
</dbReference>
<comment type="function">
    <text evidence="3">Component of the exocyst complex.</text>
</comment>
<dbReference type="Proteomes" id="UP001153076">
    <property type="component" value="Unassembled WGS sequence"/>
</dbReference>
<evidence type="ECO:0000256" key="1">
    <source>
        <dbReference type="ARBA" id="ARBA00006756"/>
    </source>
</evidence>
<dbReference type="PANTHER" id="PTHR12542:SF127">
    <property type="entry name" value="EXOCYST COMPLEX COMPONENT EXO70C1"/>
    <property type="match status" value="1"/>
</dbReference>
<evidence type="ECO:0000256" key="3">
    <source>
        <dbReference type="RuleBase" id="RU365026"/>
    </source>
</evidence>
<keyword evidence="3" id="KW-0268">Exocytosis</keyword>
<feature type="domain" description="Exocyst complex subunit Exo70 C-terminal" evidence="5">
    <location>
        <begin position="320"/>
        <end position="704"/>
    </location>
</feature>
<keyword evidence="7" id="KW-1185">Reference proteome</keyword>
<keyword evidence="2 3" id="KW-0813">Transport</keyword>
<feature type="compositionally biased region" description="Basic residues" evidence="4">
    <location>
        <begin position="497"/>
        <end position="508"/>
    </location>
</feature>
<dbReference type="GO" id="GO:0000145">
    <property type="term" value="C:exocyst"/>
    <property type="evidence" value="ECO:0007669"/>
    <property type="project" value="InterPro"/>
</dbReference>
<organism evidence="6 7">
    <name type="scientific">Carnegiea gigantea</name>
    <dbReference type="NCBI Taxonomy" id="171969"/>
    <lineage>
        <taxon>Eukaryota</taxon>
        <taxon>Viridiplantae</taxon>
        <taxon>Streptophyta</taxon>
        <taxon>Embryophyta</taxon>
        <taxon>Tracheophyta</taxon>
        <taxon>Spermatophyta</taxon>
        <taxon>Magnoliopsida</taxon>
        <taxon>eudicotyledons</taxon>
        <taxon>Gunneridae</taxon>
        <taxon>Pentapetalae</taxon>
        <taxon>Caryophyllales</taxon>
        <taxon>Cactineae</taxon>
        <taxon>Cactaceae</taxon>
        <taxon>Cactoideae</taxon>
        <taxon>Echinocereeae</taxon>
        <taxon>Carnegiea</taxon>
    </lineage>
</organism>
<dbReference type="OrthoDB" id="1922221at2759"/>
<name>A0A9Q1QS51_9CARY</name>
<dbReference type="Pfam" id="PF03081">
    <property type="entry name" value="Exo70_C"/>
    <property type="match status" value="1"/>
</dbReference>
<gene>
    <name evidence="6" type="ORF">Cgig2_000091</name>
</gene>
<dbReference type="InterPro" id="IPR016159">
    <property type="entry name" value="Cullin_repeat-like_dom_sf"/>
</dbReference>
<reference evidence="6" key="1">
    <citation type="submission" date="2022-04" db="EMBL/GenBank/DDBJ databases">
        <title>Carnegiea gigantea Genome sequencing and assembly v2.</title>
        <authorList>
            <person name="Copetti D."/>
            <person name="Sanderson M.J."/>
            <person name="Burquez A."/>
            <person name="Wojciechowski M.F."/>
        </authorList>
    </citation>
    <scope>NUCLEOTIDE SEQUENCE</scope>
    <source>
        <strain evidence="6">SGP5-SGP5p</strain>
        <tissue evidence="6">Aerial part</tissue>
    </source>
</reference>
<dbReference type="PANTHER" id="PTHR12542">
    <property type="entry name" value="EXOCYST COMPLEX PROTEIN EXO70"/>
    <property type="match status" value="1"/>
</dbReference>
<dbReference type="SUPFAM" id="SSF74788">
    <property type="entry name" value="Cullin repeat-like"/>
    <property type="match status" value="1"/>
</dbReference>
<dbReference type="GO" id="GO:0006887">
    <property type="term" value="P:exocytosis"/>
    <property type="evidence" value="ECO:0007669"/>
    <property type="project" value="UniProtKB-KW"/>
</dbReference>
<keyword evidence="3" id="KW-0653">Protein transport</keyword>